<accession>A0ABY4F5E8</accession>
<dbReference type="RefSeq" id="WP_244715085.1">
    <property type="nucleotide sequence ID" value="NZ_CP095049.1"/>
</dbReference>
<reference evidence="1 2" key="1">
    <citation type="submission" date="2022-04" db="EMBL/GenBank/DDBJ databases">
        <title>Hymenobacter sp. isolated from the air.</title>
        <authorList>
            <person name="Won M."/>
            <person name="Lee C.-M."/>
            <person name="Woen H.-Y."/>
            <person name="Kwon S.-W."/>
        </authorList>
    </citation>
    <scope>NUCLEOTIDE SEQUENCE [LARGE SCALE GENOMIC DNA]</scope>
    <source>
        <strain evidence="2">5116 S-27</strain>
    </source>
</reference>
<evidence type="ECO:0008006" key="3">
    <source>
        <dbReference type="Google" id="ProtNLM"/>
    </source>
</evidence>
<gene>
    <name evidence="1" type="ORF">MUN80_18530</name>
</gene>
<evidence type="ECO:0000313" key="1">
    <source>
        <dbReference type="EMBL" id="UOQ51748.1"/>
    </source>
</evidence>
<keyword evidence="2" id="KW-1185">Reference proteome</keyword>
<dbReference type="EMBL" id="CP095049">
    <property type="protein sequence ID" value="UOQ51748.1"/>
    <property type="molecule type" value="Genomic_DNA"/>
</dbReference>
<name>A0ABY4F5E8_9BACT</name>
<organism evidence="1 2">
    <name type="scientific">Hymenobacter cellulosivorans</name>
    <dbReference type="NCBI Taxonomy" id="2932249"/>
    <lineage>
        <taxon>Bacteria</taxon>
        <taxon>Pseudomonadati</taxon>
        <taxon>Bacteroidota</taxon>
        <taxon>Cytophagia</taxon>
        <taxon>Cytophagales</taxon>
        <taxon>Hymenobacteraceae</taxon>
        <taxon>Hymenobacter</taxon>
    </lineage>
</organism>
<dbReference type="Gene3D" id="2.60.120.10">
    <property type="entry name" value="Jelly Rolls"/>
    <property type="match status" value="1"/>
</dbReference>
<dbReference type="SUPFAM" id="SSF51182">
    <property type="entry name" value="RmlC-like cupins"/>
    <property type="match status" value="1"/>
</dbReference>
<proteinExistence type="predicted"/>
<dbReference type="Proteomes" id="UP000831785">
    <property type="component" value="Chromosome"/>
</dbReference>
<sequence length="170" mass="18748">MSDLLLIPPAEGVRTVGRGESEHFEIANSHFTWKAKGVDTGYAFAIHELPQERGKDVPRHASEVFYILEGQVNFMRLTEDQLNWVTCAQGDPLIVPPNAFRSFANRSGVLARLLSTANQLHQAYFDEAARTVTASDPLPAGPPEMDALQRTLAWAPKYNIFFAPLAAPTA</sequence>
<dbReference type="InterPro" id="IPR011051">
    <property type="entry name" value="RmlC_Cupin_sf"/>
</dbReference>
<dbReference type="InterPro" id="IPR014710">
    <property type="entry name" value="RmlC-like_jellyroll"/>
</dbReference>
<protein>
    <recommendedName>
        <fullName evidence="3">Cupin domain-containing protein</fullName>
    </recommendedName>
</protein>
<evidence type="ECO:0000313" key="2">
    <source>
        <dbReference type="Proteomes" id="UP000831785"/>
    </source>
</evidence>